<evidence type="ECO:0000313" key="3">
    <source>
        <dbReference type="EMBL" id="KAL0483989.1"/>
    </source>
</evidence>
<dbReference type="GO" id="GO:0005730">
    <property type="term" value="C:nucleolus"/>
    <property type="evidence" value="ECO:0007669"/>
    <property type="project" value="TreeGrafter"/>
</dbReference>
<name>A0AAW2Z500_9EUKA</name>
<feature type="region of interest" description="Disordered" evidence="1">
    <location>
        <begin position="132"/>
        <end position="153"/>
    </location>
</feature>
<dbReference type="GO" id="GO:0006382">
    <property type="term" value="P:adenosine to inosine editing"/>
    <property type="evidence" value="ECO:0007669"/>
    <property type="project" value="TreeGrafter"/>
</dbReference>
<evidence type="ECO:0000313" key="4">
    <source>
        <dbReference type="Proteomes" id="UP001431209"/>
    </source>
</evidence>
<keyword evidence="4" id="KW-1185">Reference proteome</keyword>
<dbReference type="GO" id="GO:0005737">
    <property type="term" value="C:cytoplasm"/>
    <property type="evidence" value="ECO:0007669"/>
    <property type="project" value="TreeGrafter"/>
</dbReference>
<dbReference type="Proteomes" id="UP001431209">
    <property type="component" value="Unassembled WGS sequence"/>
</dbReference>
<gene>
    <name evidence="3" type="ORF">AKO1_004616</name>
</gene>
<sequence>MSSVHNQIAKCALDQYAKLSNNGKPQHKNNEWTMMASIVMENCGKLQAVTMGTGTKCIGYSHMTNDGRLINDSHAEVSSRRSLLLYFYEQLRLLNEGNIESIFEKTEEPSQKRRLRPDIFFHLYISSSPCGDATIDSSEDSEEPPNKKFKMNTSGARPIATDYVPTTKTTDEERGEDYSRGQTTGIVRTKPGRGPRTLSMSCSDKIVKWNCLGVQGALLSKIIYPVYFKSIVVGDFNSCQLVNLKRGLVDRTKELISQELPSGYKINQCAINIVDDVNLMFKDHKSDQNNIACGYAINFVSGIGSEVVVAHKGIKQGIVKKLENTPKAQSRLCKLQLYQLYKKVTDSEENSEITYKDAKEGAKDYVMVKKKFLETGPFVNWSKKDESLLLFK</sequence>
<feature type="region of interest" description="Disordered" evidence="1">
    <location>
        <begin position="168"/>
        <end position="196"/>
    </location>
</feature>
<dbReference type="PANTHER" id="PTHR10910:SF62">
    <property type="entry name" value="AT07585P-RELATED"/>
    <property type="match status" value="1"/>
</dbReference>
<evidence type="ECO:0000259" key="2">
    <source>
        <dbReference type="PROSITE" id="PS50141"/>
    </source>
</evidence>
<dbReference type="EMBL" id="JAOPGA020001010">
    <property type="protein sequence ID" value="KAL0483989.1"/>
    <property type="molecule type" value="Genomic_DNA"/>
</dbReference>
<proteinExistence type="predicted"/>
<dbReference type="SMART" id="SM00552">
    <property type="entry name" value="ADEAMc"/>
    <property type="match status" value="1"/>
</dbReference>
<dbReference type="GO" id="GO:0003726">
    <property type="term" value="F:double-stranded RNA adenosine deaminase activity"/>
    <property type="evidence" value="ECO:0007669"/>
    <property type="project" value="TreeGrafter"/>
</dbReference>
<reference evidence="3 4" key="1">
    <citation type="submission" date="2024-03" db="EMBL/GenBank/DDBJ databases">
        <title>The Acrasis kona genome and developmental transcriptomes reveal deep origins of eukaryotic multicellular pathways.</title>
        <authorList>
            <person name="Sheikh S."/>
            <person name="Fu C.-J."/>
            <person name="Brown M.W."/>
            <person name="Baldauf S.L."/>
        </authorList>
    </citation>
    <scope>NUCLEOTIDE SEQUENCE [LARGE SCALE GENOMIC DNA]</scope>
    <source>
        <strain evidence="3 4">ATCC MYA-3509</strain>
    </source>
</reference>
<dbReference type="PROSITE" id="PS50141">
    <property type="entry name" value="A_DEAMIN_EDITASE"/>
    <property type="match status" value="1"/>
</dbReference>
<accession>A0AAW2Z500</accession>
<dbReference type="Pfam" id="PF02137">
    <property type="entry name" value="A_deamin"/>
    <property type="match status" value="1"/>
</dbReference>
<dbReference type="PANTHER" id="PTHR10910">
    <property type="entry name" value="EUKARYOTE SPECIFIC DSRNA BINDING PROTEIN"/>
    <property type="match status" value="1"/>
</dbReference>
<dbReference type="InterPro" id="IPR002466">
    <property type="entry name" value="A_deamin"/>
</dbReference>
<protein>
    <submittedName>
        <fullName evidence="3">Adat</fullName>
    </submittedName>
</protein>
<dbReference type="GO" id="GO:0008251">
    <property type="term" value="F:tRNA-specific adenosine deaminase activity"/>
    <property type="evidence" value="ECO:0007669"/>
    <property type="project" value="TreeGrafter"/>
</dbReference>
<feature type="domain" description="A to I editase" evidence="2">
    <location>
        <begin position="50"/>
        <end position="391"/>
    </location>
</feature>
<dbReference type="GO" id="GO:0006396">
    <property type="term" value="P:RNA processing"/>
    <property type="evidence" value="ECO:0007669"/>
    <property type="project" value="InterPro"/>
</dbReference>
<comment type="caution">
    <text evidence="3">The sequence shown here is derived from an EMBL/GenBank/DDBJ whole genome shotgun (WGS) entry which is preliminary data.</text>
</comment>
<dbReference type="GO" id="GO:0003725">
    <property type="term" value="F:double-stranded RNA binding"/>
    <property type="evidence" value="ECO:0007669"/>
    <property type="project" value="TreeGrafter"/>
</dbReference>
<dbReference type="AlphaFoldDB" id="A0AAW2Z500"/>
<evidence type="ECO:0000256" key="1">
    <source>
        <dbReference type="SAM" id="MobiDB-lite"/>
    </source>
</evidence>
<feature type="compositionally biased region" description="Basic and acidic residues" evidence="1">
    <location>
        <begin position="169"/>
        <end position="179"/>
    </location>
</feature>
<organism evidence="3 4">
    <name type="scientific">Acrasis kona</name>
    <dbReference type="NCBI Taxonomy" id="1008807"/>
    <lineage>
        <taxon>Eukaryota</taxon>
        <taxon>Discoba</taxon>
        <taxon>Heterolobosea</taxon>
        <taxon>Tetramitia</taxon>
        <taxon>Eutetramitia</taxon>
        <taxon>Acrasidae</taxon>
        <taxon>Acrasis</taxon>
    </lineage>
</organism>